<comment type="caution">
    <text evidence="1">The sequence shown here is derived from an EMBL/GenBank/DDBJ whole genome shotgun (WGS) entry which is preliminary data.</text>
</comment>
<gene>
    <name evidence="1" type="ORF">NC797_08740</name>
</gene>
<organism evidence="1 2">
    <name type="scientific">Terrihalobacillus insolitus</name>
    <dbReference type="NCBI Taxonomy" id="2950438"/>
    <lineage>
        <taxon>Bacteria</taxon>
        <taxon>Bacillati</taxon>
        <taxon>Bacillota</taxon>
        <taxon>Bacilli</taxon>
        <taxon>Bacillales</taxon>
        <taxon>Bacillaceae</taxon>
        <taxon>Terrihalobacillus</taxon>
    </lineage>
</organism>
<evidence type="ECO:0000313" key="1">
    <source>
        <dbReference type="EMBL" id="MDC3424595.1"/>
    </source>
</evidence>
<dbReference type="Proteomes" id="UP001145050">
    <property type="component" value="Unassembled WGS sequence"/>
</dbReference>
<dbReference type="AlphaFoldDB" id="A0A9X3WRU4"/>
<sequence>MVYLPQHLLTKEYRWEMVNSFLYNEFIQLQFISNLIDRHQMLEIQ</sequence>
<keyword evidence="2" id="KW-1185">Reference proteome</keyword>
<accession>A0A9X3WRU4</accession>
<name>A0A9X3WRU4_9BACI</name>
<protein>
    <submittedName>
        <fullName evidence="1">Uncharacterized protein</fullName>
    </submittedName>
</protein>
<evidence type="ECO:0000313" key="2">
    <source>
        <dbReference type="Proteomes" id="UP001145050"/>
    </source>
</evidence>
<dbReference type="RefSeq" id="WP_272436399.1">
    <property type="nucleotide sequence ID" value="NZ_JAMQKB010000007.1"/>
</dbReference>
<dbReference type="EMBL" id="JAMQKB010000007">
    <property type="protein sequence ID" value="MDC3424595.1"/>
    <property type="molecule type" value="Genomic_DNA"/>
</dbReference>
<reference evidence="1" key="1">
    <citation type="submission" date="2022-06" db="EMBL/GenBank/DDBJ databases">
        <title>Aquibacillus sp. a new bacterium isolated from soil saline samples.</title>
        <authorList>
            <person name="Galisteo C."/>
            <person name="De La Haba R."/>
            <person name="Sanchez-Porro C."/>
            <person name="Ventosa A."/>
        </authorList>
    </citation>
    <scope>NUCLEOTIDE SEQUENCE</scope>
    <source>
        <strain evidence="1">3ASR75-11</strain>
    </source>
</reference>
<proteinExistence type="predicted"/>